<evidence type="ECO:0000256" key="1">
    <source>
        <dbReference type="SAM" id="MobiDB-lite"/>
    </source>
</evidence>
<evidence type="ECO:0000313" key="2">
    <source>
        <dbReference type="EMBL" id="MCI45984.1"/>
    </source>
</evidence>
<feature type="region of interest" description="Disordered" evidence="1">
    <location>
        <begin position="44"/>
        <end position="66"/>
    </location>
</feature>
<dbReference type="AlphaFoldDB" id="A0A392SCR0"/>
<keyword evidence="3" id="KW-1185">Reference proteome</keyword>
<organism evidence="2 3">
    <name type="scientific">Trifolium medium</name>
    <dbReference type="NCBI Taxonomy" id="97028"/>
    <lineage>
        <taxon>Eukaryota</taxon>
        <taxon>Viridiplantae</taxon>
        <taxon>Streptophyta</taxon>
        <taxon>Embryophyta</taxon>
        <taxon>Tracheophyta</taxon>
        <taxon>Spermatophyta</taxon>
        <taxon>Magnoliopsida</taxon>
        <taxon>eudicotyledons</taxon>
        <taxon>Gunneridae</taxon>
        <taxon>Pentapetalae</taxon>
        <taxon>rosids</taxon>
        <taxon>fabids</taxon>
        <taxon>Fabales</taxon>
        <taxon>Fabaceae</taxon>
        <taxon>Papilionoideae</taxon>
        <taxon>50 kb inversion clade</taxon>
        <taxon>NPAAA clade</taxon>
        <taxon>Hologalegina</taxon>
        <taxon>IRL clade</taxon>
        <taxon>Trifolieae</taxon>
        <taxon>Trifolium</taxon>
    </lineage>
</organism>
<feature type="compositionally biased region" description="Acidic residues" evidence="1">
    <location>
        <begin position="54"/>
        <end position="66"/>
    </location>
</feature>
<accession>A0A392SCR0</accession>
<dbReference type="Proteomes" id="UP000265520">
    <property type="component" value="Unassembled WGS sequence"/>
</dbReference>
<protein>
    <submittedName>
        <fullName evidence="2">Uncharacterized protein</fullName>
    </submittedName>
</protein>
<dbReference type="EMBL" id="LXQA010351284">
    <property type="protein sequence ID" value="MCI45984.1"/>
    <property type="molecule type" value="Genomic_DNA"/>
</dbReference>
<evidence type="ECO:0000313" key="3">
    <source>
        <dbReference type="Proteomes" id="UP000265520"/>
    </source>
</evidence>
<proteinExistence type="predicted"/>
<name>A0A392SCR0_9FABA</name>
<comment type="caution">
    <text evidence="2">The sequence shown here is derived from an EMBL/GenBank/DDBJ whole genome shotgun (WGS) entry which is preliminary data.</text>
</comment>
<feature type="non-terminal residue" evidence="2">
    <location>
        <position position="1"/>
    </location>
</feature>
<sequence length="91" mass="10129">KQARKEKDYDIDYLASDDEWVVDNVEDNSDLDLDAPIEVGEEDANGGIGVALGDDLEIPNDNDHAEDEIDENEDHMENGFPELGLNNIIDI</sequence>
<reference evidence="2 3" key="1">
    <citation type="journal article" date="2018" name="Front. Plant Sci.">
        <title>Red Clover (Trifolium pratense) and Zigzag Clover (T. medium) - A Picture of Genomic Similarities and Differences.</title>
        <authorList>
            <person name="Dluhosova J."/>
            <person name="Istvanek J."/>
            <person name="Nedelnik J."/>
            <person name="Repkova J."/>
        </authorList>
    </citation>
    <scope>NUCLEOTIDE SEQUENCE [LARGE SCALE GENOMIC DNA]</scope>
    <source>
        <strain evidence="3">cv. 10/8</strain>
        <tissue evidence="2">Leaf</tissue>
    </source>
</reference>